<keyword evidence="2" id="KW-1185">Reference proteome</keyword>
<gene>
    <name evidence="1" type="ORF">HID58_052570</name>
</gene>
<protein>
    <submittedName>
        <fullName evidence="1">Uncharacterized protein</fullName>
    </submittedName>
</protein>
<reference evidence="1 2" key="1">
    <citation type="submission" date="2021-05" db="EMBL/GenBank/DDBJ databases">
        <title>Genome Assembly of Synthetic Allotetraploid Brassica napus Reveals Homoeologous Exchanges between Subgenomes.</title>
        <authorList>
            <person name="Davis J.T."/>
        </authorList>
    </citation>
    <scope>NUCLEOTIDE SEQUENCE [LARGE SCALE GENOMIC DNA]</scope>
    <source>
        <strain evidence="2">cv. Da-Ae</strain>
        <tissue evidence="1">Seedling</tissue>
    </source>
</reference>
<comment type="caution">
    <text evidence="1">The sequence shown here is derived from an EMBL/GenBank/DDBJ whole genome shotgun (WGS) entry which is preliminary data.</text>
</comment>
<evidence type="ECO:0000313" key="2">
    <source>
        <dbReference type="Proteomes" id="UP000824890"/>
    </source>
</evidence>
<accession>A0ABQ8AC72</accession>
<organism evidence="1 2">
    <name type="scientific">Brassica napus</name>
    <name type="common">Rape</name>
    <dbReference type="NCBI Taxonomy" id="3708"/>
    <lineage>
        <taxon>Eukaryota</taxon>
        <taxon>Viridiplantae</taxon>
        <taxon>Streptophyta</taxon>
        <taxon>Embryophyta</taxon>
        <taxon>Tracheophyta</taxon>
        <taxon>Spermatophyta</taxon>
        <taxon>Magnoliopsida</taxon>
        <taxon>eudicotyledons</taxon>
        <taxon>Gunneridae</taxon>
        <taxon>Pentapetalae</taxon>
        <taxon>rosids</taxon>
        <taxon>malvids</taxon>
        <taxon>Brassicales</taxon>
        <taxon>Brassicaceae</taxon>
        <taxon>Brassiceae</taxon>
        <taxon>Brassica</taxon>
    </lineage>
</organism>
<evidence type="ECO:0000313" key="1">
    <source>
        <dbReference type="EMBL" id="KAH0890141.1"/>
    </source>
</evidence>
<name>A0ABQ8AC72_BRANA</name>
<dbReference type="EMBL" id="JAGKQM010000013">
    <property type="protein sequence ID" value="KAH0890141.1"/>
    <property type="molecule type" value="Genomic_DNA"/>
</dbReference>
<sequence>MKDVENYASNLEDLWAAQRYNTNEKASNSYVSWNLQTVLKHHFWNFVDWVMVIERWQEFPSHPTSVNSDSQNTVLDGGGYTKKIRYDPDQHMLKEYVRATHIGHPSTEYGKNASTAYASRMRSNDVPFSKATKTREMVWQRGGMEMEVWEQMKLYMNCTNPEERRIRNTVAQSSYVPTITRFTSDLQAS</sequence>
<proteinExistence type="predicted"/>
<dbReference type="Proteomes" id="UP000824890">
    <property type="component" value="Unassembled WGS sequence"/>
</dbReference>